<feature type="transmembrane region" description="Helical" evidence="7">
    <location>
        <begin position="33"/>
        <end position="58"/>
    </location>
</feature>
<evidence type="ECO:0000256" key="5">
    <source>
        <dbReference type="ARBA" id="ARBA00023136"/>
    </source>
</evidence>
<organism evidence="9 10">
    <name type="scientific">Vagococcus acidifermentans</name>
    <dbReference type="NCBI Taxonomy" id="564710"/>
    <lineage>
        <taxon>Bacteria</taxon>
        <taxon>Bacillati</taxon>
        <taxon>Bacillota</taxon>
        <taxon>Bacilli</taxon>
        <taxon>Lactobacillales</taxon>
        <taxon>Enterococcaceae</taxon>
        <taxon>Vagococcus</taxon>
    </lineage>
</organism>
<evidence type="ECO:0000313" key="9">
    <source>
        <dbReference type="EMBL" id="RSU11441.1"/>
    </source>
</evidence>
<feature type="region of interest" description="Disordered" evidence="6">
    <location>
        <begin position="69"/>
        <end position="115"/>
    </location>
</feature>
<evidence type="ECO:0000256" key="4">
    <source>
        <dbReference type="ARBA" id="ARBA00022989"/>
    </source>
</evidence>
<evidence type="ECO:0000256" key="7">
    <source>
        <dbReference type="SAM" id="Phobius"/>
    </source>
</evidence>
<comment type="subcellular location">
    <subcellularLocation>
        <location evidence="1">Cell membrane</location>
        <topology evidence="1">Single-pass membrane protein</topology>
    </subcellularLocation>
</comment>
<dbReference type="PANTHER" id="PTHR33885:SF3">
    <property type="entry name" value="PHAGE SHOCK PROTEIN C"/>
    <property type="match status" value="1"/>
</dbReference>
<dbReference type="EMBL" id="NGKC01000008">
    <property type="protein sequence ID" value="RSU11441.1"/>
    <property type="molecule type" value="Genomic_DNA"/>
</dbReference>
<dbReference type="InterPro" id="IPR007168">
    <property type="entry name" value="Phageshock_PspC_N"/>
</dbReference>
<dbReference type="Pfam" id="PF04024">
    <property type="entry name" value="PspC"/>
    <property type="match status" value="1"/>
</dbReference>
<dbReference type="Proteomes" id="UP000286773">
    <property type="component" value="Unassembled WGS sequence"/>
</dbReference>
<dbReference type="PANTHER" id="PTHR33885">
    <property type="entry name" value="PHAGE SHOCK PROTEIN C"/>
    <property type="match status" value="1"/>
</dbReference>
<feature type="domain" description="Phage shock protein PspC N-terminal" evidence="8">
    <location>
        <begin position="3"/>
        <end position="61"/>
    </location>
</feature>
<sequence length="115" mass="13333">MRRRLTKSNNNIVISGCLGGIAEYLNIDPTIVRVIYVFLSMFTAMFPGFFLYIALMVLMPSGGRGYHDYNQNRSENYGGQSKKYFYTNHTGRKRPRKEAEKLDPEDNSDDDWSDF</sequence>
<feature type="compositionally biased region" description="Polar residues" evidence="6">
    <location>
        <begin position="69"/>
        <end position="79"/>
    </location>
</feature>
<evidence type="ECO:0000256" key="6">
    <source>
        <dbReference type="SAM" id="MobiDB-lite"/>
    </source>
</evidence>
<accession>A0A430ATR7</accession>
<dbReference type="InterPro" id="IPR052027">
    <property type="entry name" value="PspC"/>
</dbReference>
<comment type="caution">
    <text evidence="9">The sequence shown here is derived from an EMBL/GenBank/DDBJ whole genome shotgun (WGS) entry which is preliminary data.</text>
</comment>
<name>A0A430ATR7_9ENTE</name>
<evidence type="ECO:0000259" key="8">
    <source>
        <dbReference type="Pfam" id="PF04024"/>
    </source>
</evidence>
<reference evidence="9 10" key="1">
    <citation type="submission" date="2017-05" db="EMBL/GenBank/DDBJ databases">
        <title>Vagococcus spp. assemblies.</title>
        <authorList>
            <person name="Gulvik C.A."/>
        </authorList>
    </citation>
    <scope>NUCLEOTIDE SEQUENCE [LARGE SCALE GENOMIC DNA]</scope>
    <source>
        <strain evidence="9 10">LMG 24798</strain>
    </source>
</reference>
<keyword evidence="10" id="KW-1185">Reference proteome</keyword>
<gene>
    <name evidence="9" type="ORF">CBF27_08050</name>
</gene>
<dbReference type="AlphaFoldDB" id="A0A430ATR7"/>
<dbReference type="OrthoDB" id="9815286at2"/>
<feature type="compositionally biased region" description="Acidic residues" evidence="6">
    <location>
        <begin position="105"/>
        <end position="115"/>
    </location>
</feature>
<evidence type="ECO:0000256" key="2">
    <source>
        <dbReference type="ARBA" id="ARBA00022475"/>
    </source>
</evidence>
<keyword evidence="4 7" id="KW-1133">Transmembrane helix</keyword>
<evidence type="ECO:0000256" key="3">
    <source>
        <dbReference type="ARBA" id="ARBA00022692"/>
    </source>
</evidence>
<protein>
    <recommendedName>
        <fullName evidence="8">Phage shock protein PspC N-terminal domain-containing protein</fullName>
    </recommendedName>
</protein>
<keyword evidence="5 7" id="KW-0472">Membrane</keyword>
<proteinExistence type="predicted"/>
<keyword evidence="2" id="KW-1003">Cell membrane</keyword>
<evidence type="ECO:0000313" key="10">
    <source>
        <dbReference type="Proteomes" id="UP000286773"/>
    </source>
</evidence>
<keyword evidence="3 7" id="KW-0812">Transmembrane</keyword>
<dbReference type="RefSeq" id="WP_126813806.1">
    <property type="nucleotide sequence ID" value="NZ_NGKC01000008.1"/>
</dbReference>
<evidence type="ECO:0000256" key="1">
    <source>
        <dbReference type="ARBA" id="ARBA00004162"/>
    </source>
</evidence>
<dbReference type="GO" id="GO:0005886">
    <property type="term" value="C:plasma membrane"/>
    <property type="evidence" value="ECO:0007669"/>
    <property type="project" value="UniProtKB-SubCell"/>
</dbReference>